<dbReference type="GeneID" id="19139765"/>
<dbReference type="RefSeq" id="XP_007704110.1">
    <property type="nucleotide sequence ID" value="XM_007705920.1"/>
</dbReference>
<accession>M2QYK9</accession>
<dbReference type="OrthoDB" id="3690708at2759"/>
<reference evidence="2 3" key="1">
    <citation type="journal article" date="2012" name="PLoS Pathog.">
        <title>Diverse lifestyles and strategies of plant pathogenesis encoded in the genomes of eighteen Dothideomycetes fungi.</title>
        <authorList>
            <person name="Ohm R.A."/>
            <person name="Feau N."/>
            <person name="Henrissat B."/>
            <person name="Schoch C.L."/>
            <person name="Horwitz B.A."/>
            <person name="Barry K.W."/>
            <person name="Condon B.J."/>
            <person name="Copeland A.C."/>
            <person name="Dhillon B."/>
            <person name="Glaser F."/>
            <person name="Hesse C.N."/>
            <person name="Kosti I."/>
            <person name="LaButti K."/>
            <person name="Lindquist E.A."/>
            <person name="Lucas S."/>
            <person name="Salamov A.A."/>
            <person name="Bradshaw R.E."/>
            <person name="Ciuffetti L."/>
            <person name="Hamelin R.C."/>
            <person name="Kema G.H.J."/>
            <person name="Lawrence C."/>
            <person name="Scott J.A."/>
            <person name="Spatafora J.W."/>
            <person name="Turgeon B.G."/>
            <person name="de Wit P.J.G.M."/>
            <person name="Zhong S."/>
            <person name="Goodwin S.B."/>
            <person name="Grigoriev I.V."/>
        </authorList>
    </citation>
    <scope>NUCLEOTIDE SEQUENCE [LARGE SCALE GENOMIC DNA]</scope>
    <source>
        <strain evidence="3">ND90Pr / ATCC 201652</strain>
    </source>
</reference>
<gene>
    <name evidence="2" type="ORF">COCSADRAFT_40524</name>
</gene>
<dbReference type="AlphaFoldDB" id="M2QYK9"/>
<protein>
    <submittedName>
        <fullName evidence="2">Uncharacterized protein</fullName>
    </submittedName>
</protein>
<feature type="transmembrane region" description="Helical" evidence="1">
    <location>
        <begin position="6"/>
        <end position="23"/>
    </location>
</feature>
<keyword evidence="1" id="KW-0812">Transmembrane</keyword>
<dbReference type="KEGG" id="bsc:COCSADRAFT_40524"/>
<evidence type="ECO:0000256" key="1">
    <source>
        <dbReference type="SAM" id="Phobius"/>
    </source>
</evidence>
<organism evidence="2 3">
    <name type="scientific">Cochliobolus sativus (strain ND90Pr / ATCC 201652)</name>
    <name type="common">Common root rot and spot blotch fungus</name>
    <name type="synonym">Bipolaris sorokiniana</name>
    <dbReference type="NCBI Taxonomy" id="665912"/>
    <lineage>
        <taxon>Eukaryota</taxon>
        <taxon>Fungi</taxon>
        <taxon>Dikarya</taxon>
        <taxon>Ascomycota</taxon>
        <taxon>Pezizomycotina</taxon>
        <taxon>Dothideomycetes</taxon>
        <taxon>Pleosporomycetidae</taxon>
        <taxon>Pleosporales</taxon>
        <taxon>Pleosporineae</taxon>
        <taxon>Pleosporaceae</taxon>
        <taxon>Bipolaris</taxon>
    </lineage>
</organism>
<reference evidence="3" key="2">
    <citation type="journal article" date="2013" name="PLoS Genet.">
        <title>Comparative genome structure, secondary metabolite, and effector coding capacity across Cochliobolus pathogens.</title>
        <authorList>
            <person name="Condon B.J."/>
            <person name="Leng Y."/>
            <person name="Wu D."/>
            <person name="Bushley K.E."/>
            <person name="Ohm R.A."/>
            <person name="Otillar R."/>
            <person name="Martin J."/>
            <person name="Schackwitz W."/>
            <person name="Grimwood J."/>
            <person name="MohdZainudin N."/>
            <person name="Xue C."/>
            <person name="Wang R."/>
            <person name="Manning V.A."/>
            <person name="Dhillon B."/>
            <person name="Tu Z.J."/>
            <person name="Steffenson B.J."/>
            <person name="Salamov A."/>
            <person name="Sun H."/>
            <person name="Lowry S."/>
            <person name="LaButti K."/>
            <person name="Han J."/>
            <person name="Copeland A."/>
            <person name="Lindquist E."/>
            <person name="Barry K."/>
            <person name="Schmutz J."/>
            <person name="Baker S.E."/>
            <person name="Ciuffetti L.M."/>
            <person name="Grigoriev I.V."/>
            <person name="Zhong S."/>
            <person name="Turgeon B.G."/>
        </authorList>
    </citation>
    <scope>NUCLEOTIDE SEQUENCE [LARGE SCALE GENOMIC DNA]</scope>
    <source>
        <strain evidence="3">ND90Pr / ATCC 201652</strain>
    </source>
</reference>
<dbReference type="Proteomes" id="UP000016934">
    <property type="component" value="Unassembled WGS sequence"/>
</dbReference>
<keyword evidence="1" id="KW-0472">Membrane</keyword>
<name>M2QYK9_COCSN</name>
<evidence type="ECO:0000313" key="2">
    <source>
        <dbReference type="EMBL" id="EMD60094.1"/>
    </source>
</evidence>
<evidence type="ECO:0000313" key="3">
    <source>
        <dbReference type="Proteomes" id="UP000016934"/>
    </source>
</evidence>
<dbReference type="OMA" id="SHSDFAY"/>
<dbReference type="HOGENOM" id="CLU_2960606_0_0_1"/>
<dbReference type="EMBL" id="KB445651">
    <property type="protein sequence ID" value="EMD60094.1"/>
    <property type="molecule type" value="Genomic_DNA"/>
</dbReference>
<proteinExistence type="predicted"/>
<keyword evidence="1" id="KW-1133">Transmembrane helix</keyword>
<keyword evidence="3" id="KW-1185">Reference proteome</keyword>
<sequence>MRCWGLYVIVISIFCGFCLFPLSHSDFGYASGKHSIQPSSHPFSYIAKLTYAPYYTLPL</sequence>